<evidence type="ECO:0000256" key="1">
    <source>
        <dbReference type="SAM" id="MobiDB-lite"/>
    </source>
</evidence>
<evidence type="ECO:0000313" key="3">
    <source>
        <dbReference type="EMBL" id="KAK8896089.1"/>
    </source>
</evidence>
<evidence type="ECO:0000256" key="2">
    <source>
        <dbReference type="SAM" id="Phobius"/>
    </source>
</evidence>
<protein>
    <submittedName>
        <fullName evidence="3">Uncharacterized protein</fullName>
    </submittedName>
</protein>
<keyword evidence="2" id="KW-0812">Transmembrane</keyword>
<name>A0ABR2KYC6_9EUKA</name>
<proteinExistence type="predicted"/>
<gene>
    <name evidence="3" type="ORF">M9Y10_013980</name>
</gene>
<keyword evidence="2" id="KW-0472">Membrane</keyword>
<dbReference type="Proteomes" id="UP001470230">
    <property type="component" value="Unassembled WGS sequence"/>
</dbReference>
<dbReference type="EMBL" id="JAPFFF010000002">
    <property type="protein sequence ID" value="KAK8896089.1"/>
    <property type="molecule type" value="Genomic_DNA"/>
</dbReference>
<reference evidence="3 4" key="1">
    <citation type="submission" date="2024-04" db="EMBL/GenBank/DDBJ databases">
        <title>Tritrichomonas musculus Genome.</title>
        <authorList>
            <person name="Alves-Ferreira E."/>
            <person name="Grigg M."/>
            <person name="Lorenzi H."/>
            <person name="Galac M."/>
        </authorList>
    </citation>
    <scope>NUCLEOTIDE SEQUENCE [LARGE SCALE GENOMIC DNA]</scope>
    <source>
        <strain evidence="3 4">EAF2021</strain>
    </source>
</reference>
<feature type="transmembrane region" description="Helical" evidence="2">
    <location>
        <begin position="537"/>
        <end position="556"/>
    </location>
</feature>
<keyword evidence="4" id="KW-1185">Reference proteome</keyword>
<accession>A0ABR2KYC6</accession>
<comment type="caution">
    <text evidence="3">The sequence shown here is derived from an EMBL/GenBank/DDBJ whole genome shotgun (WGS) entry which is preliminary data.</text>
</comment>
<organism evidence="3 4">
    <name type="scientific">Tritrichomonas musculus</name>
    <dbReference type="NCBI Taxonomy" id="1915356"/>
    <lineage>
        <taxon>Eukaryota</taxon>
        <taxon>Metamonada</taxon>
        <taxon>Parabasalia</taxon>
        <taxon>Tritrichomonadida</taxon>
        <taxon>Tritrichomonadidae</taxon>
        <taxon>Tritrichomonas</taxon>
    </lineage>
</organism>
<evidence type="ECO:0000313" key="4">
    <source>
        <dbReference type="Proteomes" id="UP001470230"/>
    </source>
</evidence>
<feature type="transmembrane region" description="Helical" evidence="2">
    <location>
        <begin position="568"/>
        <end position="585"/>
    </location>
</feature>
<feature type="region of interest" description="Disordered" evidence="1">
    <location>
        <begin position="237"/>
        <end position="261"/>
    </location>
</feature>
<keyword evidence="2" id="KW-1133">Transmembrane helix</keyword>
<feature type="compositionally biased region" description="Basic and acidic residues" evidence="1">
    <location>
        <begin position="249"/>
        <end position="261"/>
    </location>
</feature>
<sequence>MSGGSTSRNLLNLFNQASKELKSDEIIVPDDFLEASPAQNENYSKEEILDHLNNYKESFAFKLLDSKYSGYSKPTPKSFFIQSNLDSIFSKKSFYQEENGKIVYRKIPEPKSLTLKQIRNIIIKLLIFQYDVFNGFSPHESFLTCIYLFNEIYPDENSKLPPQQLLKIKLFKTIMQLFLVSFLNIEYISKEVYCPSQVFTKEWSPFNIVEEIEGFKHELVISKGTIVDIVKKENQNMTSLSKPSQKRSSSKESKNQKSSENKAFDSFKSLFENIKRKLKIIEETGSAILKTKYALEILNLSKFESQLIDIFITDRNENHLELSLLPDTVDDMAVNTPGFCEIIQNSLFQNEEDLKFTIKLNSDIKSYDDVKSKYSSLLNDINYIDSYAKESPPVTKVDDLTNLFLDWNSTHPDSITAVRFYFFRKYFPVYCNINWQLNQFRLNGPNSRTTTFEDFISAIIEKVKKLPLDHKGKMVKLLGKFFSYALRLFIFRPYKLQKSLLKTAVVQWVRNIWQIYNFDNRTVDDSKKIFANKDMKNIFYSVLHSYFKYYICYLFFSNLTTNGDCKDMIFLYSFLFINLILLPFASADNAKKEFLNEEEMQVKNQSGHRVREIRIYNCCFYILCYKFLKNHENPEFLISSLIDDFHEKFFRILKSIVKIYKTYNEDLVKIKNIDDFKIEEIYNQYVIFMNNKMTDYFRNRNKNLAETVKKKLAILKKIIDDDKNQAKGGRQQKCLENFLKINDNIDMFIEDPSKFNFYIQSAAYPYLDFEIVDQK</sequence>